<dbReference type="Pfam" id="PF07732">
    <property type="entry name" value="Cu-oxidase_3"/>
    <property type="match status" value="1"/>
</dbReference>
<dbReference type="InterPro" id="IPR011707">
    <property type="entry name" value="Cu-oxidase-like_N"/>
</dbReference>
<feature type="domain" description="Plastocyanin-like" evidence="6">
    <location>
        <begin position="540"/>
        <end position="679"/>
    </location>
</feature>
<dbReference type="SUPFAM" id="SSF49503">
    <property type="entry name" value="Cupredoxins"/>
    <property type="match status" value="3"/>
</dbReference>
<dbReference type="InterPro" id="IPR008972">
    <property type="entry name" value="Cupredoxin"/>
</dbReference>
<dbReference type="PANTHER" id="PTHR11709:SF394">
    <property type="entry name" value="FI03373P-RELATED"/>
    <property type="match status" value="1"/>
</dbReference>
<keyword evidence="9" id="KW-1185">Reference proteome</keyword>
<keyword evidence="5" id="KW-0186">Copper</keyword>
<evidence type="ECO:0000256" key="2">
    <source>
        <dbReference type="ARBA" id="ARBA00013107"/>
    </source>
</evidence>
<keyword evidence="4" id="KW-0560">Oxidoreductase</keyword>
<dbReference type="Pfam" id="PF07731">
    <property type="entry name" value="Cu-oxidase_2"/>
    <property type="match status" value="1"/>
</dbReference>
<evidence type="ECO:0000313" key="9">
    <source>
        <dbReference type="Proteomes" id="UP001158576"/>
    </source>
</evidence>
<name>A0ABN7SZ64_OIKDI</name>
<organism evidence="8 9">
    <name type="scientific">Oikopleura dioica</name>
    <name type="common">Tunicate</name>
    <dbReference type="NCBI Taxonomy" id="34765"/>
    <lineage>
        <taxon>Eukaryota</taxon>
        <taxon>Metazoa</taxon>
        <taxon>Chordata</taxon>
        <taxon>Tunicata</taxon>
        <taxon>Appendicularia</taxon>
        <taxon>Copelata</taxon>
        <taxon>Oikopleuridae</taxon>
        <taxon>Oikopleura</taxon>
    </lineage>
</organism>
<dbReference type="PROSITE" id="PS00080">
    <property type="entry name" value="MULTICOPPER_OXIDASE2"/>
    <property type="match status" value="1"/>
</dbReference>
<evidence type="ECO:0000256" key="3">
    <source>
        <dbReference type="ARBA" id="ARBA00022723"/>
    </source>
</evidence>
<comment type="similarity">
    <text evidence="1">Belongs to the multicopper oxidase family.</text>
</comment>
<sequence>MRIKFLLFAYFVRAELICDYGENCDRLCEADVCDYFWNIEYRYSNSWQTNGPWWRSFPLFFNETADQLEIPELKTGYTQGVTIDSIVGEDGERKRPEDNLDELFFIDGHPNRRVITVNGQFPGPKIHVKKGSTMRITIKNQLQYEGVNIHWHGLHMIDNFWNDGAMFVSQCPIPANTEFTYIVRADNSGTHWWHSHAGTQRLDGLFGPLIVLEPEEIEQKVTTIPLTIGDWYQTDSISFIANDPFRLRMNEYPGNGPITCATPYRSFFGGMKVTGLFCLDSFVVNGRGQFRFQEDTSKGMFSIGERYLIPEDADFIKLKVINTGFEMLSAVTRLDGETFNVTATDGRDIVLEEGDVLFLGVGETYDLHIPLSLSEDSFFLRFWLPVDHIGQEEDNLVHEPYLDIEFKRSETIPEGDFQTELFMRKPDDAVKENLHSNSADAPIWLNCPFPEKDVVCRTISDFKRLLPSDYKFKGEKTINLPENVSPTDEPDVIINFHVNFMTAGSSVNGIHFKYPSAPFFNGTDVDSITRCTKEELEGAGGVCTQIMSAKVGDLVELRLSNLEKRDDLRTFHSVHMHGYEFFLMATGYAEYDANGTITGDNPDITCGGGDLCPFVTYDEQVLKKQREERGAFIAKNAILVPPQGYAIVHFRASNPGIWPIHCHQGAHLIGGMSALIEIKDETLNRPYSYLPENFPRCGDFKPSGLPKINPIDSGSPAIEIYSLLLVFLLLVQ</sequence>
<dbReference type="PANTHER" id="PTHR11709">
    <property type="entry name" value="MULTI-COPPER OXIDASE"/>
    <property type="match status" value="1"/>
</dbReference>
<dbReference type="InterPro" id="IPR011706">
    <property type="entry name" value="Cu-oxidase_C"/>
</dbReference>
<evidence type="ECO:0000313" key="8">
    <source>
        <dbReference type="EMBL" id="CAG5110669.1"/>
    </source>
</evidence>
<evidence type="ECO:0000256" key="1">
    <source>
        <dbReference type="ARBA" id="ARBA00010609"/>
    </source>
</evidence>
<protein>
    <recommendedName>
        <fullName evidence="2">ferroxidase</fullName>
        <ecNumber evidence="2">1.16.3.1</ecNumber>
    </recommendedName>
</protein>
<evidence type="ECO:0000256" key="5">
    <source>
        <dbReference type="ARBA" id="ARBA00023008"/>
    </source>
</evidence>
<accession>A0ABN7SZ64</accession>
<dbReference type="CDD" id="cd13858">
    <property type="entry name" value="CuRO_1_tcLCC2_insect_like"/>
    <property type="match status" value="1"/>
</dbReference>
<dbReference type="PROSITE" id="PS00079">
    <property type="entry name" value="MULTICOPPER_OXIDASE1"/>
    <property type="match status" value="1"/>
</dbReference>
<keyword evidence="3" id="KW-0479">Metal-binding</keyword>
<evidence type="ECO:0000259" key="7">
    <source>
        <dbReference type="Pfam" id="PF07732"/>
    </source>
</evidence>
<proteinExistence type="inferred from homology"/>
<reference evidence="8 9" key="1">
    <citation type="submission" date="2021-04" db="EMBL/GenBank/DDBJ databases">
        <authorList>
            <person name="Bliznina A."/>
        </authorList>
    </citation>
    <scope>NUCLEOTIDE SEQUENCE [LARGE SCALE GENOMIC DNA]</scope>
</reference>
<feature type="domain" description="Plastocyanin-like" evidence="7">
    <location>
        <begin position="106"/>
        <end position="215"/>
    </location>
</feature>
<dbReference type="EC" id="1.16.3.1" evidence="2"/>
<dbReference type="InterPro" id="IPR045087">
    <property type="entry name" value="Cu-oxidase_fam"/>
</dbReference>
<evidence type="ECO:0000256" key="4">
    <source>
        <dbReference type="ARBA" id="ARBA00023002"/>
    </source>
</evidence>
<dbReference type="InterPro" id="IPR033138">
    <property type="entry name" value="Cu_oxidase_CS"/>
</dbReference>
<dbReference type="Proteomes" id="UP001158576">
    <property type="component" value="Chromosome 2"/>
</dbReference>
<dbReference type="InterPro" id="IPR002355">
    <property type="entry name" value="Cu_oxidase_Cu_BS"/>
</dbReference>
<dbReference type="EMBL" id="OU015567">
    <property type="protein sequence ID" value="CAG5110669.1"/>
    <property type="molecule type" value="Genomic_DNA"/>
</dbReference>
<evidence type="ECO:0000259" key="6">
    <source>
        <dbReference type="Pfam" id="PF07731"/>
    </source>
</evidence>
<dbReference type="Gene3D" id="2.60.40.420">
    <property type="entry name" value="Cupredoxins - blue copper proteins"/>
    <property type="match status" value="3"/>
</dbReference>
<gene>
    <name evidence="8" type="ORF">OKIOD_LOCUS13812</name>
</gene>